<keyword evidence="3" id="KW-1185">Reference proteome</keyword>
<comment type="caution">
    <text evidence="2">The sequence shown here is derived from an EMBL/GenBank/DDBJ whole genome shotgun (WGS) entry which is preliminary data.</text>
</comment>
<dbReference type="OrthoDB" id="965092at2"/>
<keyword evidence="1" id="KW-0472">Membrane</keyword>
<keyword evidence="1" id="KW-1133">Transmembrane helix</keyword>
<evidence type="ECO:0000313" key="3">
    <source>
        <dbReference type="Proteomes" id="UP000238375"/>
    </source>
</evidence>
<evidence type="ECO:0000313" key="2">
    <source>
        <dbReference type="EMBL" id="PRY28161.1"/>
    </source>
</evidence>
<dbReference type="AlphaFoldDB" id="A0A2T0S3Z3"/>
<keyword evidence="1" id="KW-0812">Transmembrane</keyword>
<dbReference type="EMBL" id="PVTE01000030">
    <property type="protein sequence ID" value="PRY28161.1"/>
    <property type="molecule type" value="Genomic_DNA"/>
</dbReference>
<feature type="transmembrane region" description="Helical" evidence="1">
    <location>
        <begin position="12"/>
        <end position="29"/>
    </location>
</feature>
<reference evidence="2 3" key="1">
    <citation type="submission" date="2018-03" db="EMBL/GenBank/DDBJ databases">
        <title>Genomic Encyclopedia of Archaeal and Bacterial Type Strains, Phase II (KMG-II): from individual species to whole genera.</title>
        <authorList>
            <person name="Goeker M."/>
        </authorList>
    </citation>
    <scope>NUCLEOTIDE SEQUENCE [LARGE SCALE GENOMIC DNA]</scope>
    <source>
        <strain evidence="2 3">DSM 28354</strain>
    </source>
</reference>
<gene>
    <name evidence="2" type="ORF">CLV58_13018</name>
</gene>
<proteinExistence type="predicted"/>
<feature type="transmembrane region" description="Helical" evidence="1">
    <location>
        <begin position="41"/>
        <end position="61"/>
    </location>
</feature>
<protein>
    <submittedName>
        <fullName evidence="2">Uncharacterized protein</fullName>
    </submittedName>
</protein>
<evidence type="ECO:0000256" key="1">
    <source>
        <dbReference type="SAM" id="Phobius"/>
    </source>
</evidence>
<accession>A0A2T0S3Z3</accession>
<dbReference type="RefSeq" id="WP_146141525.1">
    <property type="nucleotide sequence ID" value="NZ_PVTE01000030.1"/>
</dbReference>
<dbReference type="Proteomes" id="UP000238375">
    <property type="component" value="Unassembled WGS sequence"/>
</dbReference>
<sequence>MPRRVPPIIQFIFYGMVASCIGALAGLIHELLHKPLDAASALIWLFLMGVSGGIVALVLLYKWNRLG</sequence>
<name>A0A2T0S3Z3_9BACT</name>
<organism evidence="2 3">
    <name type="scientific">Spirosoma oryzae</name>
    <dbReference type="NCBI Taxonomy" id="1469603"/>
    <lineage>
        <taxon>Bacteria</taxon>
        <taxon>Pseudomonadati</taxon>
        <taxon>Bacteroidota</taxon>
        <taxon>Cytophagia</taxon>
        <taxon>Cytophagales</taxon>
        <taxon>Cytophagaceae</taxon>
        <taxon>Spirosoma</taxon>
    </lineage>
</organism>
<dbReference type="PROSITE" id="PS51257">
    <property type="entry name" value="PROKAR_LIPOPROTEIN"/>
    <property type="match status" value="1"/>
</dbReference>